<dbReference type="AlphaFoldDB" id="A0A815AFQ5"/>
<proteinExistence type="predicted"/>
<dbReference type="EMBL" id="CAJNOQ010010636">
    <property type="protein sequence ID" value="CAF1257015.1"/>
    <property type="molecule type" value="Genomic_DNA"/>
</dbReference>
<protein>
    <submittedName>
        <fullName evidence="3">Uncharacterized protein</fullName>
    </submittedName>
</protein>
<dbReference type="InterPro" id="IPR011042">
    <property type="entry name" value="6-blade_b-propeller_TolB-like"/>
</dbReference>
<evidence type="ECO:0000313" key="4">
    <source>
        <dbReference type="EMBL" id="CAF4031152.1"/>
    </source>
</evidence>
<gene>
    <name evidence="3" type="ORF">GPM918_LOCUS26414</name>
    <name evidence="2" type="ORF">OVA965_LOCUS25934</name>
    <name evidence="4" type="ORF">SRO942_LOCUS26565</name>
    <name evidence="5" type="ORF">TMI583_LOCUS26668</name>
</gene>
<dbReference type="Proteomes" id="UP000681722">
    <property type="component" value="Unassembled WGS sequence"/>
</dbReference>
<dbReference type="EMBL" id="CAJNOK010016346">
    <property type="protein sequence ID" value="CAF1243485.1"/>
    <property type="molecule type" value="Genomic_DNA"/>
</dbReference>
<evidence type="ECO:0000313" key="3">
    <source>
        <dbReference type="EMBL" id="CAF1257015.1"/>
    </source>
</evidence>
<dbReference type="EMBL" id="CAJOBC010017073">
    <property type="protein sequence ID" value="CAF4031152.1"/>
    <property type="molecule type" value="Genomic_DNA"/>
</dbReference>
<dbReference type="EMBL" id="CAJOBA010037895">
    <property type="protein sequence ID" value="CAF4051036.1"/>
    <property type="molecule type" value="Genomic_DNA"/>
</dbReference>
<name>A0A815AFQ5_9BILA</name>
<dbReference type="Proteomes" id="UP000682733">
    <property type="component" value="Unassembled WGS sequence"/>
</dbReference>
<accession>A0A815AFQ5</accession>
<evidence type="ECO:0000313" key="2">
    <source>
        <dbReference type="EMBL" id="CAF1243485.1"/>
    </source>
</evidence>
<sequence>MTGTCLWSIFLLLILFITDVKSDVACPKAQLQQKTKLLVNVLKGNNCRKSLFNNLLANRPLVNYIHTKLCPRKITSYKVTKFDTGTYLVTVQFTSNKAVYNGQLAFNQQYKLCGLQFGTLVPQAFPLKCVYKRPTLTPTNASLKLPSGFNAAVIATVPGARELVSLPNGDLIVGTQGTAVKIILNADGADLAGATGIFATFSETSPEGVAFGGGYIFASTEKTIWRMPYKNGQRAGTPVKIALVRQGPIAPNSDGDVHKSTSVSVSGQTLYAGIGSSCNACEEVDETRATIQMMKLDGTEMKLKAKRWRNPK</sequence>
<evidence type="ECO:0000313" key="6">
    <source>
        <dbReference type="Proteomes" id="UP000663829"/>
    </source>
</evidence>
<feature type="signal peptide" evidence="1">
    <location>
        <begin position="1"/>
        <end position="22"/>
    </location>
</feature>
<organism evidence="3 6">
    <name type="scientific">Didymodactylos carnosus</name>
    <dbReference type="NCBI Taxonomy" id="1234261"/>
    <lineage>
        <taxon>Eukaryota</taxon>
        <taxon>Metazoa</taxon>
        <taxon>Spiralia</taxon>
        <taxon>Gnathifera</taxon>
        <taxon>Rotifera</taxon>
        <taxon>Eurotatoria</taxon>
        <taxon>Bdelloidea</taxon>
        <taxon>Philodinida</taxon>
        <taxon>Philodinidae</taxon>
        <taxon>Didymodactylos</taxon>
    </lineage>
</organism>
<dbReference type="SUPFAM" id="SSF63825">
    <property type="entry name" value="YWTD domain"/>
    <property type="match status" value="1"/>
</dbReference>
<dbReference type="Gene3D" id="2.120.10.30">
    <property type="entry name" value="TolB, C-terminal domain"/>
    <property type="match status" value="1"/>
</dbReference>
<keyword evidence="1" id="KW-0732">Signal</keyword>
<evidence type="ECO:0000256" key="1">
    <source>
        <dbReference type="SAM" id="SignalP"/>
    </source>
</evidence>
<comment type="caution">
    <text evidence="3">The sequence shown here is derived from an EMBL/GenBank/DDBJ whole genome shotgun (WGS) entry which is preliminary data.</text>
</comment>
<evidence type="ECO:0000313" key="5">
    <source>
        <dbReference type="EMBL" id="CAF4051036.1"/>
    </source>
</evidence>
<keyword evidence="6" id="KW-1185">Reference proteome</keyword>
<feature type="chain" id="PRO_5035604309" evidence="1">
    <location>
        <begin position="23"/>
        <end position="312"/>
    </location>
</feature>
<dbReference type="Proteomes" id="UP000677228">
    <property type="component" value="Unassembled WGS sequence"/>
</dbReference>
<dbReference type="Proteomes" id="UP000663829">
    <property type="component" value="Unassembled WGS sequence"/>
</dbReference>
<reference evidence="3" key="1">
    <citation type="submission" date="2021-02" db="EMBL/GenBank/DDBJ databases">
        <authorList>
            <person name="Nowell W R."/>
        </authorList>
    </citation>
    <scope>NUCLEOTIDE SEQUENCE</scope>
</reference>